<comment type="catalytic activity">
    <reaction evidence="18">
        <text>all-trans-zeaxanthin + 2 O2 = 4,9-dimethyldodeca-2,4,6,8,10-pentaenedial + 2 (3R)-hydroxy-beta-ionone</text>
        <dbReference type="Rhea" id="RHEA:26393"/>
        <dbReference type="ChEBI" id="CHEBI:15379"/>
        <dbReference type="ChEBI" id="CHEBI:27547"/>
        <dbReference type="ChEBI" id="CHEBI:53171"/>
        <dbReference type="ChEBI" id="CHEBI:53173"/>
    </reaction>
    <physiologicalReaction direction="left-to-right" evidence="18">
        <dbReference type="Rhea" id="RHEA:26394"/>
    </physiologicalReaction>
</comment>
<reference evidence="25" key="1">
    <citation type="submission" date="2016-05" db="EMBL/GenBank/DDBJ databases">
        <authorList>
            <person name="Lavstsen T."/>
            <person name="Jespersen J.S."/>
        </authorList>
    </citation>
    <scope>NUCLEOTIDE SEQUENCE</scope>
    <source>
        <tissue evidence="25">Brain</tissue>
    </source>
</reference>
<comment type="catalytic activity">
    <reaction evidence="15">
        <text>5-cis-lycopene + O2 = 5-cis-10'-apo-lycopenal + (3E,5E)-6,10-dimethylundeca-3,5,9-trien-2-one</text>
        <dbReference type="Rhea" id="RHEA:68444"/>
        <dbReference type="ChEBI" id="CHEBI:15379"/>
        <dbReference type="ChEBI" id="CHEBI:67207"/>
        <dbReference type="ChEBI" id="CHEBI:177905"/>
        <dbReference type="ChEBI" id="CHEBI:177906"/>
    </reaction>
    <physiologicalReaction direction="left-to-right" evidence="15">
        <dbReference type="Rhea" id="RHEA:68445"/>
    </physiologicalReaction>
</comment>
<comment type="catalytic activity">
    <reaction evidence="9">
        <text>all-trans-zeaxanthin + O2 = (3R)-3-hydroxy-10'-apo-beta-carotenal + (3R)-hydroxy-beta-ionone</text>
        <dbReference type="Rhea" id="RHEA:68104"/>
        <dbReference type="ChEBI" id="CHEBI:15379"/>
        <dbReference type="ChEBI" id="CHEBI:27547"/>
        <dbReference type="ChEBI" id="CHEBI:53173"/>
        <dbReference type="ChEBI" id="CHEBI:177902"/>
    </reaction>
    <physiologicalReaction direction="left-to-right" evidence="9">
        <dbReference type="Rhea" id="RHEA:68105"/>
    </physiologicalReaction>
</comment>
<dbReference type="GO" id="GO:0102076">
    <property type="term" value="F:beta,beta-carotene-9',10'-cleaving oxygenase activity"/>
    <property type="evidence" value="ECO:0007669"/>
    <property type="project" value="UniProtKB-EC"/>
</dbReference>
<protein>
    <recommendedName>
        <fullName evidence="12">Carotenoid-cleaving dioxygenase, mitochondrial</fullName>
        <ecNumber evidence="11">1.13.11.71</ecNumber>
    </recommendedName>
</protein>
<dbReference type="PANTHER" id="PTHR10543">
    <property type="entry name" value="BETA-CAROTENE DIOXYGENASE"/>
    <property type="match status" value="1"/>
</dbReference>
<evidence type="ECO:0000256" key="16">
    <source>
        <dbReference type="ARBA" id="ARBA00047865"/>
    </source>
</evidence>
<evidence type="ECO:0000256" key="19">
    <source>
        <dbReference type="ARBA" id="ARBA00048862"/>
    </source>
</evidence>
<evidence type="ECO:0000256" key="8">
    <source>
        <dbReference type="ARBA" id="ARBA00023128"/>
    </source>
</evidence>
<evidence type="ECO:0000256" key="23">
    <source>
        <dbReference type="PIRSR" id="PIRSR604294-1"/>
    </source>
</evidence>
<evidence type="ECO:0000256" key="15">
    <source>
        <dbReference type="ARBA" id="ARBA00047747"/>
    </source>
</evidence>
<evidence type="ECO:0000256" key="7">
    <source>
        <dbReference type="ARBA" id="ARBA00023098"/>
    </source>
</evidence>
<comment type="subcellular location">
    <subcellularLocation>
        <location evidence="1">Mitochondrion</location>
    </subcellularLocation>
</comment>
<feature type="binding site" evidence="23">
    <location>
        <position position="256"/>
    </location>
    <ligand>
        <name>Fe cation</name>
        <dbReference type="ChEBI" id="CHEBI:24875"/>
        <note>catalytic</note>
    </ligand>
</feature>
<evidence type="ECO:0000256" key="4">
    <source>
        <dbReference type="ARBA" id="ARBA00022964"/>
    </source>
</evidence>
<reference evidence="25" key="2">
    <citation type="submission" date="2016-06" db="EMBL/GenBank/DDBJ databases">
        <title>The genome of a short-lived fish provides insights into sex chromosome evolution and the genetic control of aging.</title>
        <authorList>
            <person name="Reichwald K."/>
            <person name="Felder M."/>
            <person name="Petzold A."/>
            <person name="Koch P."/>
            <person name="Groth M."/>
            <person name="Platzer M."/>
        </authorList>
    </citation>
    <scope>NUCLEOTIDE SEQUENCE</scope>
    <source>
        <tissue evidence="25">Brain</tissue>
    </source>
</reference>
<keyword evidence="4" id="KW-0223">Dioxygenase</keyword>
<evidence type="ECO:0000256" key="5">
    <source>
        <dbReference type="ARBA" id="ARBA00023002"/>
    </source>
</evidence>
<dbReference type="GO" id="GO:0046872">
    <property type="term" value="F:metal ion binding"/>
    <property type="evidence" value="ECO:0007669"/>
    <property type="project" value="UniProtKB-KW"/>
</dbReference>
<evidence type="ECO:0000256" key="1">
    <source>
        <dbReference type="ARBA" id="ARBA00004173"/>
    </source>
</evidence>
<evidence type="ECO:0000256" key="12">
    <source>
        <dbReference type="ARBA" id="ARBA00040536"/>
    </source>
</evidence>
<keyword evidence="6 23" id="KW-0408">Iron</keyword>
<comment type="catalytic activity">
    <reaction evidence="17">
        <text>all-trans-10'-apo-beta-carotenal + O2 = beta-ionone + 4,9-dimethyldodeca-2,4,6,8,10-pentaenedial</text>
        <dbReference type="Rhea" id="RHEA:68452"/>
        <dbReference type="ChEBI" id="CHEBI:15379"/>
        <dbReference type="ChEBI" id="CHEBI:32325"/>
        <dbReference type="ChEBI" id="CHEBI:53153"/>
        <dbReference type="ChEBI" id="CHEBI:53171"/>
    </reaction>
    <physiologicalReaction direction="left-to-right" evidence="17">
        <dbReference type="Rhea" id="RHEA:68453"/>
    </physiologicalReaction>
</comment>
<dbReference type="Pfam" id="PF03055">
    <property type="entry name" value="RPE65"/>
    <property type="match status" value="1"/>
</dbReference>
<dbReference type="EC" id="1.13.11.71" evidence="11"/>
<keyword evidence="3 23" id="KW-0479">Metal-binding</keyword>
<dbReference type="GO" id="GO:0010436">
    <property type="term" value="F:carotenoid dioxygenase activity"/>
    <property type="evidence" value="ECO:0007669"/>
    <property type="project" value="TreeGrafter"/>
</dbReference>
<comment type="catalytic activity">
    <reaction evidence="16">
        <text>lutein + O2 = (3R,6R)-hydroxy-alpha-ionone + (3R)-3-hydroxy-10'-apo-beta-carotenal</text>
        <dbReference type="Rhea" id="RHEA:68428"/>
        <dbReference type="ChEBI" id="CHEBI:15379"/>
        <dbReference type="ChEBI" id="CHEBI:28838"/>
        <dbReference type="ChEBI" id="CHEBI:177902"/>
        <dbReference type="ChEBI" id="CHEBI:177904"/>
    </reaction>
    <physiologicalReaction direction="left-to-right" evidence="16">
        <dbReference type="Rhea" id="RHEA:68429"/>
    </physiologicalReaction>
</comment>
<evidence type="ECO:0000256" key="11">
    <source>
        <dbReference type="ARBA" id="ARBA00038847"/>
    </source>
</evidence>
<keyword evidence="7" id="KW-0443">Lipid metabolism</keyword>
<comment type="similarity">
    <text evidence="2 24">Belongs to the carotenoid oxygenase family.</text>
</comment>
<dbReference type="InterPro" id="IPR004294">
    <property type="entry name" value="Carotenoid_Oase"/>
</dbReference>
<evidence type="ECO:0000313" key="25">
    <source>
        <dbReference type="EMBL" id="SBP39758.1"/>
    </source>
</evidence>
<comment type="catalytic activity">
    <reaction evidence="19">
        <text>lutein + O2 = (3R,6R)-3-hydroxy-10'-apo-alpha-carotenal + (3R)-hydroxy-beta-ionone</text>
        <dbReference type="Rhea" id="RHEA:68432"/>
        <dbReference type="ChEBI" id="CHEBI:15379"/>
        <dbReference type="ChEBI" id="CHEBI:28838"/>
        <dbReference type="ChEBI" id="CHEBI:53173"/>
        <dbReference type="ChEBI" id="CHEBI:177903"/>
    </reaction>
    <physiologicalReaction direction="left-to-right" evidence="19">
        <dbReference type="Rhea" id="RHEA:68433"/>
    </physiologicalReaction>
</comment>
<evidence type="ECO:0000256" key="10">
    <source>
        <dbReference type="ARBA" id="ARBA00036274"/>
    </source>
</evidence>
<evidence type="ECO:0000256" key="22">
    <source>
        <dbReference type="ARBA" id="ARBA00049207"/>
    </source>
</evidence>
<evidence type="ECO:0000256" key="9">
    <source>
        <dbReference type="ARBA" id="ARBA00035797"/>
    </source>
</evidence>
<evidence type="ECO:0000256" key="14">
    <source>
        <dbReference type="ARBA" id="ARBA00047577"/>
    </source>
</evidence>
<sequence length="264" mass="29943">MSENYVVFIEQPIKMDLLKIVTCKLRGTALSKGIYWDPKQETVFHLVNKHTGEVVPVKYHAKAFSTFHQINAFEEDGFLVLDMCCSDGGEVINNYLIQNLRKSGKALDEFYNSIEKAFPRRFVLPLNVFCQHEDLHGDDLYDFGGLEFPQINYSRVNTRSYRYFYGCGFRHLVGDSLLKMDLKDKTLKAWHQKGFYPSEPVFIASPDAVEEDDGVILSVVLTPSQDKGTFLLILDAKTFVELGRAGVPVNMAYGFHGAFAASEQ</sequence>
<dbReference type="GO" id="GO:0005739">
    <property type="term" value="C:mitochondrion"/>
    <property type="evidence" value="ECO:0007669"/>
    <property type="project" value="UniProtKB-SubCell"/>
</dbReference>
<comment type="catalytic activity">
    <reaction evidence="22">
        <text>13-cis-lycopene + O2 = 13-cis-10'-apo-lycopenal + (3E,5E)-6,10-dimethylundeca-3,5,9-trien-2-one</text>
        <dbReference type="Rhea" id="RHEA:68448"/>
        <dbReference type="ChEBI" id="CHEBI:15379"/>
        <dbReference type="ChEBI" id="CHEBI:67207"/>
        <dbReference type="ChEBI" id="CHEBI:177907"/>
        <dbReference type="ChEBI" id="CHEBI:177908"/>
    </reaction>
    <physiologicalReaction direction="left-to-right" evidence="22">
        <dbReference type="Rhea" id="RHEA:68449"/>
    </physiologicalReaction>
</comment>
<dbReference type="GO" id="GO:0003834">
    <property type="term" value="F:beta-carotene 15,15'-dioxygenase activity"/>
    <property type="evidence" value="ECO:0007669"/>
    <property type="project" value="TreeGrafter"/>
</dbReference>
<evidence type="ECO:0000256" key="21">
    <source>
        <dbReference type="ARBA" id="ARBA00049190"/>
    </source>
</evidence>
<keyword evidence="8" id="KW-0496">Mitochondrion</keyword>
<evidence type="ECO:0000256" key="18">
    <source>
        <dbReference type="ARBA" id="ARBA00048381"/>
    </source>
</evidence>
<comment type="catalytic activity">
    <reaction evidence="14">
        <text>(3R)-3-hydroxy-10'-apo-beta-carotenal + O2 = 4,9-dimethyldodeca-2,4,6,8,10-pentaenedial + (3R)-hydroxy-beta-ionone</text>
        <dbReference type="Rhea" id="RHEA:68424"/>
        <dbReference type="ChEBI" id="CHEBI:15379"/>
        <dbReference type="ChEBI" id="CHEBI:53171"/>
        <dbReference type="ChEBI" id="CHEBI:53173"/>
        <dbReference type="ChEBI" id="CHEBI:177902"/>
    </reaction>
    <physiologicalReaction direction="left-to-right" evidence="14">
        <dbReference type="Rhea" id="RHEA:68425"/>
    </physiologicalReaction>
</comment>
<gene>
    <name evidence="25" type="primary">BCO2A</name>
</gene>
<proteinExistence type="inferred from homology"/>
<evidence type="ECO:0000256" key="20">
    <source>
        <dbReference type="ARBA" id="ARBA00049156"/>
    </source>
</evidence>
<evidence type="ECO:0000256" key="6">
    <source>
        <dbReference type="ARBA" id="ARBA00023004"/>
    </source>
</evidence>
<comment type="catalytic activity">
    <reaction evidence="10">
        <text>(3R,6R)-3-hydroxy-10'-apo-alpha-carotenal + O2 = (3R,6R)-hydroxy-alpha-ionone + 4,9-dimethyldodeca-2,4,6,8,10-pentaenedial</text>
        <dbReference type="Rhea" id="RHEA:68436"/>
        <dbReference type="ChEBI" id="CHEBI:15379"/>
        <dbReference type="ChEBI" id="CHEBI:53171"/>
        <dbReference type="ChEBI" id="CHEBI:177903"/>
        <dbReference type="ChEBI" id="CHEBI:177904"/>
    </reaction>
    <physiologicalReaction direction="left-to-right" evidence="10">
        <dbReference type="Rhea" id="RHEA:68437"/>
    </physiologicalReaction>
</comment>
<feature type="binding site" evidence="23">
    <location>
        <position position="68"/>
    </location>
    <ligand>
        <name>Fe cation</name>
        <dbReference type="ChEBI" id="CHEBI:24875"/>
        <note>catalytic</note>
    </ligand>
</feature>
<organism evidence="25">
    <name type="scientific">Nothobranchius furzeri</name>
    <name type="common">Turquoise killifish</name>
    <dbReference type="NCBI Taxonomy" id="105023"/>
    <lineage>
        <taxon>Eukaryota</taxon>
        <taxon>Metazoa</taxon>
        <taxon>Chordata</taxon>
        <taxon>Craniata</taxon>
        <taxon>Vertebrata</taxon>
        <taxon>Euteleostomi</taxon>
        <taxon>Actinopterygii</taxon>
        <taxon>Neopterygii</taxon>
        <taxon>Teleostei</taxon>
        <taxon>Neoteleostei</taxon>
        <taxon>Acanthomorphata</taxon>
        <taxon>Ovalentaria</taxon>
        <taxon>Atherinomorphae</taxon>
        <taxon>Cyprinodontiformes</taxon>
        <taxon>Nothobranchiidae</taxon>
        <taxon>Nothobranchius</taxon>
    </lineage>
</organism>
<dbReference type="GO" id="GO:0042574">
    <property type="term" value="P:retinal metabolic process"/>
    <property type="evidence" value="ECO:0007669"/>
    <property type="project" value="TreeGrafter"/>
</dbReference>
<name>A0A1A7ZB85_NOTFU</name>
<accession>A0A1A7ZB85</accession>
<evidence type="ECO:0000256" key="17">
    <source>
        <dbReference type="ARBA" id="ARBA00048043"/>
    </source>
</evidence>
<evidence type="ECO:0000256" key="2">
    <source>
        <dbReference type="ARBA" id="ARBA00006787"/>
    </source>
</evidence>
<comment type="catalytic activity">
    <reaction evidence="20">
        <text>all-trans-beta-carotene + O2 = beta-ionone + all-trans-10'-apo-beta-carotenal</text>
        <dbReference type="Rhea" id="RHEA:26389"/>
        <dbReference type="ChEBI" id="CHEBI:15379"/>
        <dbReference type="ChEBI" id="CHEBI:17579"/>
        <dbReference type="ChEBI" id="CHEBI:32325"/>
        <dbReference type="ChEBI" id="CHEBI:53153"/>
        <dbReference type="EC" id="1.13.11.71"/>
    </reaction>
    <physiologicalReaction direction="left-to-right" evidence="20">
        <dbReference type="Rhea" id="RHEA:26390"/>
    </physiologicalReaction>
</comment>
<comment type="cofactor">
    <cofactor evidence="23">
        <name>Fe(2+)</name>
        <dbReference type="ChEBI" id="CHEBI:29033"/>
    </cofactor>
    <text evidence="23">Binds 1 Fe(2+) ion per subunit.</text>
</comment>
<comment type="catalytic activity">
    <reaction evidence="21">
        <text>beta-cryptoxanthin + O2 = all-trans-10'-apo-beta-carotenal + (3R)-hydroxy-beta-ionone</text>
        <dbReference type="Rhea" id="RHEA:68440"/>
        <dbReference type="ChEBI" id="CHEBI:10362"/>
        <dbReference type="ChEBI" id="CHEBI:15379"/>
        <dbReference type="ChEBI" id="CHEBI:53153"/>
        <dbReference type="ChEBI" id="CHEBI:53173"/>
    </reaction>
    <physiologicalReaction direction="left-to-right" evidence="21">
        <dbReference type="Rhea" id="RHEA:68441"/>
    </physiologicalReaction>
</comment>
<dbReference type="PANTHER" id="PTHR10543:SF122">
    <property type="entry name" value="CAROTENOID-CLEAVING DIOXYGENASE, MITOCHONDRIAL"/>
    <property type="match status" value="1"/>
</dbReference>
<dbReference type="GO" id="GO:0016121">
    <property type="term" value="P:carotene catabolic process"/>
    <property type="evidence" value="ECO:0007669"/>
    <property type="project" value="TreeGrafter"/>
</dbReference>
<dbReference type="EMBL" id="HADY01001273">
    <property type="protein sequence ID" value="SBP39758.1"/>
    <property type="molecule type" value="Transcribed_RNA"/>
</dbReference>
<comment type="function">
    <text evidence="13">Broad specificity mitochondrial dioxygenase that mediates the asymmetric oxidative cleavage of carotenoids. Cleaves carotenes (pure hydrocarbon carotenoids) such as all-trans-beta-carotene and lycopene as well as xanthophylls (oxygenated carotenoids) such as zeaxanthin, lutein and beta-cryptoxanthin at both the 9,10 and the 9',10' carbon-carbon double bond. Through its function in carotenoids metabolism regulates oxidative stress and the production of important signaling molecules.</text>
</comment>
<dbReference type="AlphaFoldDB" id="A0A1A7ZB85"/>
<keyword evidence="5" id="KW-0560">Oxidoreductase</keyword>
<evidence type="ECO:0000256" key="3">
    <source>
        <dbReference type="ARBA" id="ARBA00022723"/>
    </source>
</evidence>
<evidence type="ECO:0000256" key="13">
    <source>
        <dbReference type="ARBA" id="ARBA00045336"/>
    </source>
</evidence>
<evidence type="ECO:0000256" key="24">
    <source>
        <dbReference type="RuleBase" id="RU003799"/>
    </source>
</evidence>